<evidence type="ECO:0000313" key="1">
    <source>
        <dbReference type="EMBL" id="HET22056.1"/>
    </source>
</evidence>
<proteinExistence type="predicted"/>
<comment type="caution">
    <text evidence="1">The sequence shown here is derived from an EMBL/GenBank/DDBJ whole genome shotgun (WGS) entry which is preliminary data.</text>
</comment>
<name>A0A7C2NEX1_ARCFL</name>
<accession>A0A7C2NEX1</accession>
<gene>
    <name evidence="1" type="ORF">ENN70_08430</name>
    <name evidence="2" type="ORF">ENW66_03175</name>
</gene>
<evidence type="ECO:0000313" key="2">
    <source>
        <dbReference type="EMBL" id="HFW31940.1"/>
    </source>
</evidence>
<protein>
    <submittedName>
        <fullName evidence="1">Uncharacterized protein</fullName>
    </submittedName>
</protein>
<reference evidence="1" key="1">
    <citation type="journal article" date="2020" name="mSystems">
        <title>Genome- and Community-Level Interaction Insights into Carbon Utilization and Element Cycling Functions of Hydrothermarchaeota in Hydrothermal Sediment.</title>
        <authorList>
            <person name="Zhou Z."/>
            <person name="Liu Y."/>
            <person name="Xu W."/>
            <person name="Pan J."/>
            <person name="Luo Z.H."/>
            <person name="Li M."/>
        </authorList>
    </citation>
    <scope>NUCLEOTIDE SEQUENCE [LARGE SCALE GENOMIC DNA]</scope>
    <source>
        <strain evidence="1">SpSt-12</strain>
        <strain evidence="2">SpSt-87</strain>
    </source>
</reference>
<organism evidence="1">
    <name type="scientific">Archaeoglobus fulgidus</name>
    <dbReference type="NCBI Taxonomy" id="2234"/>
    <lineage>
        <taxon>Archaea</taxon>
        <taxon>Methanobacteriati</taxon>
        <taxon>Methanobacteriota</taxon>
        <taxon>Archaeoglobi</taxon>
        <taxon>Archaeoglobales</taxon>
        <taxon>Archaeoglobaceae</taxon>
        <taxon>Archaeoglobus</taxon>
    </lineage>
</organism>
<dbReference type="AlphaFoldDB" id="A0A7C2NEX1"/>
<dbReference type="EMBL" id="DSCQ01000110">
    <property type="protein sequence ID" value="HET22056.1"/>
    <property type="molecule type" value="Genomic_DNA"/>
</dbReference>
<sequence length="303" mass="34668">MVKRMERKSARLLALLLALIMLGSVFAYMLKGGNVERREVIYRLEDFREYVNWTPADASYVRYYNLSYVSMLGKNDPISNMVTSELNELLIPAIFSRQVFEITGGISQIMVVDFGGSVPLYFVDAGMSKIYFAGEGEIQHGNFTLKVRRPGIALVSEVSPMIVGYKPLVEKAVDTLEGKYPSFGNNSYDYLSRINGSFAYALFAYGDVVRDWIRIGNESPADFFFLGYRYNFNNSSYEKVWAMHLEGNYFFGGMNESEKNFEYYKFQNFEDGLSIAIMEDKDFNKVVNAVPNILTIQIHYNES</sequence>
<dbReference type="EMBL" id="DTLB01000017">
    <property type="protein sequence ID" value="HFW31940.1"/>
    <property type="molecule type" value="Genomic_DNA"/>
</dbReference>